<dbReference type="Proteomes" id="UP000008303">
    <property type="component" value="Chromosome"/>
</dbReference>
<dbReference type="SUPFAM" id="SSF51419">
    <property type="entry name" value="PLP-binding barrel"/>
    <property type="match status" value="1"/>
</dbReference>
<dbReference type="EMBL" id="CP002558">
    <property type="protein sequence ID" value="AEB28348.1"/>
    <property type="molecule type" value="Genomic_DNA"/>
</dbReference>
<accession>F4BJK4</accession>
<evidence type="ECO:0000256" key="10">
    <source>
        <dbReference type="PIRSR" id="PIRSR600183-50"/>
    </source>
</evidence>
<evidence type="ECO:0000256" key="9">
    <source>
        <dbReference type="ARBA" id="ARBA00023239"/>
    </source>
</evidence>
<evidence type="ECO:0000256" key="5">
    <source>
        <dbReference type="ARBA" id="ARBA00022793"/>
    </source>
</evidence>
<evidence type="ECO:0000256" key="2">
    <source>
        <dbReference type="ARBA" id="ARBA00001946"/>
    </source>
</evidence>
<sequence length="550" mass="63411">MNKNLFPTANNLSEYFSYNSLGQLCVNHVDGYRKTIPIVEFLDQARFQGATYPLVLYFEHILKNQIDKLYNSFEKAISNLGYTGKYSLAYPIKVNPEQKIVKAIYDYHQHNQISLDYEVGTKSELLAVLSTATKTQKIICNGFKDLSFYKIAQLAAKIGYKIIIVIENISEINIIQDLLDNNVNIKFDFGIRTKPFDNCIHTQKFGLSLSQINECINFLKTNQLQEKLVLLHSHIGSQLKSTDKVVANIQRLIKIYSELKSDFIKLKYIDFGGGLAVNYDKYDRPSYDFDSYAETIVKNCKYYAEYYNCDMPNIITESGRAITAESSLLITKPLIKEHESDVESEILDQQWLDGEVSLSELQNYLPQNQKNTQQAWLNFSIFQSLPDHWGIDQKFPILPLEFFNNCVTSEIKLYDISCDVDGVVKSTSEYIEIATDNIEYIVFMCVGAYQGMLSTKHNMLGNISAVNIYIDENRKVKVSVKAAENYYSLLDQYGYNSLRLQSNLKRYYYYHQNEINQEEEEFLDNLFIDNPYMGELTSQQRGINYAIMAG</sequence>
<evidence type="ECO:0000256" key="7">
    <source>
        <dbReference type="ARBA" id="ARBA00022898"/>
    </source>
</evidence>
<dbReference type="HOGENOM" id="CLU_027243_1_1_6"/>
<feature type="active site" description="Proton donor" evidence="10">
    <location>
        <position position="418"/>
    </location>
</feature>
<evidence type="ECO:0000256" key="6">
    <source>
        <dbReference type="ARBA" id="ARBA00022842"/>
    </source>
</evidence>
<feature type="domain" description="Orn/DAP/Arg decarboxylase 2 N-terminal" evidence="11">
    <location>
        <begin position="68"/>
        <end position="324"/>
    </location>
</feature>
<keyword evidence="8" id="KW-0745">Spermidine biosynthesis</keyword>
<dbReference type="InterPro" id="IPR029066">
    <property type="entry name" value="PLP-binding_barrel"/>
</dbReference>
<proteinExistence type="inferred from homology"/>
<dbReference type="EC" id="4.1.1.19" evidence="4"/>
<dbReference type="CDD" id="cd06830">
    <property type="entry name" value="PLPDE_III_ADC"/>
    <property type="match status" value="1"/>
</dbReference>
<dbReference type="PANTHER" id="PTHR43295">
    <property type="entry name" value="ARGININE DECARBOXYLASE"/>
    <property type="match status" value="1"/>
</dbReference>
<evidence type="ECO:0000256" key="4">
    <source>
        <dbReference type="ARBA" id="ARBA00012426"/>
    </source>
</evidence>
<feature type="modified residue" description="N6-(pyridoxal phosphate)lysine" evidence="10">
    <location>
        <position position="93"/>
    </location>
</feature>
<dbReference type="eggNOG" id="COG1166">
    <property type="taxonomic scope" value="Bacteria"/>
</dbReference>
<dbReference type="PANTHER" id="PTHR43295:SF9">
    <property type="entry name" value="BIOSYNTHETIC ARGININE DECARBOXYLASE"/>
    <property type="match status" value="1"/>
</dbReference>
<dbReference type="SUPFAM" id="SSF50621">
    <property type="entry name" value="Alanine racemase C-terminal domain-like"/>
    <property type="match status" value="1"/>
</dbReference>
<dbReference type="AlphaFoldDB" id="F4BJK4"/>
<organism evidence="12 13">
    <name type="scientific">Francisella hispaniensis</name>
    <dbReference type="NCBI Taxonomy" id="622488"/>
    <lineage>
        <taxon>Bacteria</taxon>
        <taxon>Pseudomonadati</taxon>
        <taxon>Pseudomonadota</taxon>
        <taxon>Gammaproteobacteria</taxon>
        <taxon>Thiotrichales</taxon>
        <taxon>Francisellaceae</taxon>
        <taxon>Francisella</taxon>
    </lineage>
</organism>
<dbReference type="PRINTS" id="PR01179">
    <property type="entry name" value="ODADCRBXLASE"/>
</dbReference>
<dbReference type="GO" id="GO:0008792">
    <property type="term" value="F:arginine decarboxylase activity"/>
    <property type="evidence" value="ECO:0007669"/>
    <property type="project" value="UniProtKB-EC"/>
</dbReference>
<evidence type="ECO:0000313" key="13">
    <source>
        <dbReference type="Proteomes" id="UP000008303"/>
    </source>
</evidence>
<comment type="similarity">
    <text evidence="3">Belongs to the Orn/Lys/Arg decarboxylase class-II family. SpeA subfamily.</text>
</comment>
<dbReference type="GO" id="GO:0006527">
    <property type="term" value="P:L-arginine catabolic process"/>
    <property type="evidence" value="ECO:0007669"/>
    <property type="project" value="InterPro"/>
</dbReference>
<evidence type="ECO:0000256" key="3">
    <source>
        <dbReference type="ARBA" id="ARBA00008357"/>
    </source>
</evidence>
<dbReference type="PATRIC" id="fig|676032.3.peg.493"/>
<dbReference type="Pfam" id="PF02784">
    <property type="entry name" value="Orn_Arg_deC_N"/>
    <property type="match status" value="1"/>
</dbReference>
<dbReference type="InterPro" id="IPR022644">
    <property type="entry name" value="De-COase2_N"/>
</dbReference>
<dbReference type="GO" id="GO:0008295">
    <property type="term" value="P:spermidine biosynthetic process"/>
    <property type="evidence" value="ECO:0007669"/>
    <property type="project" value="UniProtKB-KW"/>
</dbReference>
<keyword evidence="9 12" id="KW-0456">Lyase</keyword>
<evidence type="ECO:0000313" key="12">
    <source>
        <dbReference type="EMBL" id="AEB28348.1"/>
    </source>
</evidence>
<keyword evidence="6" id="KW-0460">Magnesium</keyword>
<comment type="cofactor">
    <cofactor evidence="1 10">
        <name>pyridoxal 5'-phosphate</name>
        <dbReference type="ChEBI" id="CHEBI:597326"/>
    </cofactor>
</comment>
<dbReference type="RefSeq" id="WP_014547806.1">
    <property type="nucleotide sequence ID" value="NC_017449.1"/>
</dbReference>
<reference evidence="13" key="1">
    <citation type="journal article" date="2011" name="Appl. Environ. Microbiol.">
        <title>Common ancestry and novel genetic traits of Francisella novicida-like isolates from North America and Australia as revealed by comparative genomic analyses.</title>
        <authorList>
            <person name="Siddaramappa S."/>
            <person name="Challacombe J.F."/>
            <person name="Petersen J.M."/>
            <person name="Pillai S."/>
            <person name="Hogg G."/>
            <person name="Kuske C.R."/>
        </authorList>
    </citation>
    <scope>NUCLEOTIDE SEQUENCE [LARGE SCALE GENOMIC DNA]</scope>
    <source>
        <strain evidence="13">3523</strain>
    </source>
</reference>
<dbReference type="KEGG" id="fcn:FN3523_0491"/>
<dbReference type="PRINTS" id="PR01180">
    <property type="entry name" value="ARGDCRBXLASE"/>
</dbReference>
<evidence type="ECO:0000256" key="1">
    <source>
        <dbReference type="ARBA" id="ARBA00001933"/>
    </source>
</evidence>
<dbReference type="InterPro" id="IPR009006">
    <property type="entry name" value="Ala_racemase/Decarboxylase_C"/>
</dbReference>
<keyword evidence="5" id="KW-0210">Decarboxylase</keyword>
<dbReference type="Gene3D" id="2.40.37.10">
    <property type="entry name" value="Lyase, Ornithine Decarboxylase, Chain A, domain 1"/>
    <property type="match status" value="1"/>
</dbReference>
<name>F4BJK4_9GAMM</name>
<gene>
    <name evidence="12" type="ordered locus">FN3523_0491</name>
</gene>
<keyword evidence="7 10" id="KW-0663">Pyridoxal phosphate</keyword>
<comment type="cofactor">
    <cofactor evidence="2">
        <name>Mg(2+)</name>
        <dbReference type="ChEBI" id="CHEBI:18420"/>
    </cofactor>
</comment>
<evidence type="ECO:0000259" key="11">
    <source>
        <dbReference type="Pfam" id="PF02784"/>
    </source>
</evidence>
<dbReference type="InterPro" id="IPR000183">
    <property type="entry name" value="Orn/DAP/Arg_de-COase"/>
</dbReference>
<dbReference type="InterPro" id="IPR002985">
    <property type="entry name" value="Arg_decrbxlase"/>
</dbReference>
<protein>
    <recommendedName>
        <fullName evidence="4">arginine decarboxylase</fullName>
        <ecNumber evidence="4">4.1.1.19</ecNumber>
    </recommendedName>
</protein>
<dbReference type="GO" id="GO:0033388">
    <property type="term" value="P:putrescine biosynthetic process from arginine"/>
    <property type="evidence" value="ECO:0007669"/>
    <property type="project" value="TreeGrafter"/>
</dbReference>
<dbReference type="Gene3D" id="3.20.20.10">
    <property type="entry name" value="Alanine racemase"/>
    <property type="match status" value="1"/>
</dbReference>
<evidence type="ECO:0000256" key="8">
    <source>
        <dbReference type="ARBA" id="ARBA00023066"/>
    </source>
</evidence>